<evidence type="ECO:0000256" key="6">
    <source>
        <dbReference type="SAM" id="MobiDB-lite"/>
    </source>
</evidence>
<dbReference type="SUPFAM" id="SSF57850">
    <property type="entry name" value="RING/U-box"/>
    <property type="match status" value="1"/>
</dbReference>
<dbReference type="Pfam" id="PF08783">
    <property type="entry name" value="DWNN"/>
    <property type="match status" value="1"/>
</dbReference>
<reference evidence="8" key="1">
    <citation type="journal article" date="2020" name="Nat. Genet.">
        <title>Genomic diversifications of five Gossypium allopolyploid species and their impact on cotton improvement.</title>
        <authorList>
            <person name="Chen Z.J."/>
            <person name="Sreedasyam A."/>
            <person name="Ando A."/>
            <person name="Song Q."/>
            <person name="De Santiago L.M."/>
            <person name="Hulse-Kemp A.M."/>
            <person name="Ding M."/>
            <person name="Ye W."/>
            <person name="Kirkbride R.C."/>
            <person name="Jenkins J."/>
            <person name="Plott C."/>
            <person name="Lovell J."/>
            <person name="Lin Y.M."/>
            <person name="Vaughn R."/>
            <person name="Liu B."/>
            <person name="Simpson S."/>
            <person name="Scheffler B.E."/>
            <person name="Wen L."/>
            <person name="Saski C.A."/>
            <person name="Grover C.E."/>
            <person name="Hu G."/>
            <person name="Conover J.L."/>
            <person name="Carlson J.W."/>
            <person name="Shu S."/>
            <person name="Boston L.B."/>
            <person name="Williams M."/>
            <person name="Peterson D.G."/>
            <person name="McGee K."/>
            <person name="Jones D.C."/>
            <person name="Wendel J.F."/>
            <person name="Stelly D.M."/>
            <person name="Grimwood J."/>
            <person name="Schmutz J."/>
        </authorList>
    </citation>
    <scope>NUCLEOTIDE SEQUENCE [LARGE SCALE GENOMIC DNA]</scope>
    <source>
        <strain evidence="8">cv. TM-1</strain>
    </source>
</reference>
<evidence type="ECO:0000313" key="9">
    <source>
        <dbReference type="RefSeq" id="XP_016740130.1"/>
    </source>
</evidence>
<dbReference type="Gene3D" id="3.10.20.90">
    <property type="entry name" value="Phosphatidylinositol 3-kinase Catalytic Subunit, Chain A, domain 1"/>
    <property type="match status" value="1"/>
</dbReference>
<feature type="region of interest" description="Disordered" evidence="6">
    <location>
        <begin position="352"/>
        <end position="371"/>
    </location>
</feature>
<dbReference type="GO" id="GO:0061630">
    <property type="term" value="F:ubiquitin protein ligase activity"/>
    <property type="evidence" value="ECO:0007669"/>
    <property type="project" value="InterPro"/>
</dbReference>
<dbReference type="GeneID" id="107949873"/>
<evidence type="ECO:0000256" key="2">
    <source>
        <dbReference type="ARBA" id="ARBA00022723"/>
    </source>
</evidence>
<dbReference type="InterPro" id="IPR013083">
    <property type="entry name" value="Znf_RING/FYVE/PHD"/>
</dbReference>
<comment type="subcellular location">
    <subcellularLocation>
        <location evidence="1">Nucleus</location>
    </subcellularLocation>
</comment>
<dbReference type="InterPro" id="IPR014891">
    <property type="entry name" value="DWNN_domain"/>
</dbReference>
<dbReference type="PANTHER" id="PTHR15439">
    <property type="entry name" value="RETINOBLASTOMA-BINDING PROTEIN 6"/>
    <property type="match status" value="1"/>
</dbReference>
<dbReference type="STRING" id="3635.A0A1U8NMM6"/>
<dbReference type="Proteomes" id="UP000818029">
    <property type="component" value="Chromosome A04"/>
</dbReference>
<proteinExistence type="predicted"/>
<keyword evidence="4" id="KW-0862">Zinc</keyword>
<gene>
    <name evidence="9" type="primary">LOC107949873</name>
</gene>
<keyword evidence="5" id="KW-0539">Nucleus</keyword>
<evidence type="ECO:0000259" key="7">
    <source>
        <dbReference type="Pfam" id="PF08783"/>
    </source>
</evidence>
<organism evidence="8 9">
    <name type="scientific">Gossypium hirsutum</name>
    <name type="common">Upland cotton</name>
    <name type="synonym">Gossypium mexicanum</name>
    <dbReference type="NCBI Taxonomy" id="3635"/>
    <lineage>
        <taxon>Eukaryota</taxon>
        <taxon>Viridiplantae</taxon>
        <taxon>Streptophyta</taxon>
        <taxon>Embryophyta</taxon>
        <taxon>Tracheophyta</taxon>
        <taxon>Spermatophyta</taxon>
        <taxon>Magnoliopsida</taxon>
        <taxon>eudicotyledons</taxon>
        <taxon>Gunneridae</taxon>
        <taxon>Pentapetalae</taxon>
        <taxon>rosids</taxon>
        <taxon>malvids</taxon>
        <taxon>Malvales</taxon>
        <taxon>Malvaceae</taxon>
        <taxon>Malvoideae</taxon>
        <taxon>Gossypium</taxon>
    </lineage>
</organism>
<dbReference type="RefSeq" id="XP_016740130.1">
    <property type="nucleotide sequence ID" value="XM_016884641.1"/>
</dbReference>
<dbReference type="KEGG" id="ghi:107949873"/>
<keyword evidence="2" id="KW-0479">Metal-binding</keyword>
<dbReference type="GO" id="GO:0005634">
    <property type="term" value="C:nucleus"/>
    <property type="evidence" value="ECO:0007669"/>
    <property type="project" value="UniProtKB-SubCell"/>
</dbReference>
<name>A0A1U8NMM6_GOSHI</name>
<reference evidence="9" key="2">
    <citation type="submission" date="2025-08" db="UniProtKB">
        <authorList>
            <consortium name="RefSeq"/>
        </authorList>
    </citation>
    <scope>IDENTIFICATION</scope>
</reference>
<dbReference type="GO" id="GO:0006511">
    <property type="term" value="P:ubiquitin-dependent protein catabolic process"/>
    <property type="evidence" value="ECO:0007669"/>
    <property type="project" value="TreeGrafter"/>
</dbReference>
<dbReference type="PaxDb" id="3635-A0A1U8NMM6"/>
<sequence>MVMKILLSKFPLFFPINCETKFKFHSNISRKKKTPILFFDQTLLICSIYGGGVLQVQELQRFPFPSHRWSFHFTLRSLSDFKHQIFASERYGNGNDFDLLISDSKIDQKLANGFSLILTNSFLLICRVPRPLGLPVAIGREEKPNIQCNSPSILVKEQLQEQGFDFDDFGLDFTSISNNSIAKPGDTHCKETKIDHGFKILSVKTLGKWRKISPQSYVWHRPNVGEHYIHHCPTNGDPKFDCKRASNTSDSSSKSSGISYASISTTSSSCKSTIVPLELHCPLCKQVMEDAALTMCCFASFCEKCVRDRIVSMETCVCRRRIVVDDILPNMTLRDTINRFLNNQSGTETSAMKRKLVNAENEDEEQRKKTE</sequence>
<accession>A0A1U8NMM6</accession>
<feature type="domain" description="DWNN" evidence="7">
    <location>
        <begin position="77"/>
        <end position="129"/>
    </location>
</feature>
<evidence type="ECO:0000256" key="1">
    <source>
        <dbReference type="ARBA" id="ARBA00004123"/>
    </source>
</evidence>
<dbReference type="GO" id="GO:0016567">
    <property type="term" value="P:protein ubiquitination"/>
    <property type="evidence" value="ECO:0007669"/>
    <property type="project" value="InterPro"/>
</dbReference>
<dbReference type="Gene3D" id="3.30.40.10">
    <property type="entry name" value="Zinc/RING finger domain, C3HC4 (zinc finger)"/>
    <property type="match status" value="1"/>
</dbReference>
<dbReference type="GO" id="GO:0008270">
    <property type="term" value="F:zinc ion binding"/>
    <property type="evidence" value="ECO:0007669"/>
    <property type="project" value="UniProtKB-KW"/>
</dbReference>
<dbReference type="AlphaFoldDB" id="A0A1U8NMM6"/>
<dbReference type="OrthoDB" id="106784at2759"/>
<evidence type="ECO:0000256" key="5">
    <source>
        <dbReference type="ARBA" id="ARBA00023242"/>
    </source>
</evidence>
<dbReference type="PANTHER" id="PTHR15439:SF0">
    <property type="entry name" value="CELL DIVISION CYCLE AND APOPTOSIS REGULATOR PROTEIN 1-RELATED"/>
    <property type="match status" value="1"/>
</dbReference>
<protein>
    <submittedName>
        <fullName evidence="9">E3 ubiquitin ligase PQT3-like</fullName>
    </submittedName>
</protein>
<evidence type="ECO:0000256" key="4">
    <source>
        <dbReference type="ARBA" id="ARBA00022833"/>
    </source>
</evidence>
<evidence type="ECO:0000313" key="8">
    <source>
        <dbReference type="Proteomes" id="UP000818029"/>
    </source>
</evidence>
<keyword evidence="8" id="KW-1185">Reference proteome</keyword>
<dbReference type="InterPro" id="IPR033489">
    <property type="entry name" value="RBBP6"/>
</dbReference>
<keyword evidence="3" id="KW-0863">Zinc-finger</keyword>
<dbReference type="GO" id="GO:0006397">
    <property type="term" value="P:mRNA processing"/>
    <property type="evidence" value="ECO:0007669"/>
    <property type="project" value="InterPro"/>
</dbReference>
<evidence type="ECO:0000256" key="3">
    <source>
        <dbReference type="ARBA" id="ARBA00022771"/>
    </source>
</evidence>